<dbReference type="PANTHER" id="PTHR30560">
    <property type="entry name" value="TRIGGER FACTOR CHAPERONE AND PEPTIDYL-PROLYL CIS/TRANS ISOMERASE"/>
    <property type="match status" value="1"/>
</dbReference>
<organism evidence="13 14">
    <name type="scientific">candidate division WWE3 bacterium CG08_land_8_20_14_0_20_41_10</name>
    <dbReference type="NCBI Taxonomy" id="1975085"/>
    <lineage>
        <taxon>Bacteria</taxon>
        <taxon>Katanobacteria</taxon>
    </lineage>
</organism>
<dbReference type="Proteomes" id="UP000231252">
    <property type="component" value="Unassembled WGS sequence"/>
</dbReference>
<keyword evidence="7" id="KW-0143">Chaperone</keyword>
<dbReference type="InterPro" id="IPR027304">
    <property type="entry name" value="Trigger_fact/SurA_dom_sf"/>
</dbReference>
<feature type="region of interest" description="Disordered" evidence="10">
    <location>
        <begin position="135"/>
        <end position="160"/>
    </location>
</feature>
<sequence>MKVVIQNLPKNTFKLAITLGVEEIKKSQEKVWAKIVENAEVDGFRKGKAPAELVKSKVDSHKVEKEILVDLISTYYPLVVEEQKLTPVADPKVETNELDLEKDYTFSVTLATRPQVTVGDYKKAIKDVYDKKNAEIASSPTTPREGGIKAKQSPESAHDRVHLTPNEIIEAITSVTTAEISDLLIEEEVNKVLSRLVNQVQAIKLDMDAYLKSQNKTSESLRAEYAQIAQKNITGELAMLEVIKQEGIEATDAEVEQTLNAMGDAKLKEQYSRDAYQKAYIKAIIAKNKAIWKLSGAEEEDAK</sequence>
<feature type="domain" description="Trigger factor C-terminal" evidence="12">
    <location>
        <begin position="166"/>
        <end position="294"/>
    </location>
</feature>
<evidence type="ECO:0000313" key="13">
    <source>
        <dbReference type="EMBL" id="PIS22646.1"/>
    </source>
</evidence>
<comment type="caution">
    <text evidence="13">The sequence shown here is derived from an EMBL/GenBank/DDBJ whole genome shotgun (WGS) entry which is preliminary data.</text>
</comment>
<comment type="similarity">
    <text evidence="3">Belongs to the FKBP-type PPIase family. Tig subfamily.</text>
</comment>
<evidence type="ECO:0000256" key="5">
    <source>
        <dbReference type="ARBA" id="ARBA00016902"/>
    </source>
</evidence>
<dbReference type="GO" id="GO:0044183">
    <property type="term" value="F:protein folding chaperone"/>
    <property type="evidence" value="ECO:0007669"/>
    <property type="project" value="TreeGrafter"/>
</dbReference>
<dbReference type="AlphaFoldDB" id="A0A2H0XCJ3"/>
<dbReference type="GO" id="GO:0015031">
    <property type="term" value="P:protein transport"/>
    <property type="evidence" value="ECO:0007669"/>
    <property type="project" value="InterPro"/>
</dbReference>
<dbReference type="EMBL" id="PEYU01000014">
    <property type="protein sequence ID" value="PIS22646.1"/>
    <property type="molecule type" value="Genomic_DNA"/>
</dbReference>
<keyword evidence="6" id="KW-0697">Rotamase</keyword>
<name>A0A2H0XCJ3_UNCKA</name>
<dbReference type="GO" id="GO:0043022">
    <property type="term" value="F:ribosome binding"/>
    <property type="evidence" value="ECO:0007669"/>
    <property type="project" value="TreeGrafter"/>
</dbReference>
<dbReference type="GO" id="GO:0043335">
    <property type="term" value="P:protein unfolding"/>
    <property type="evidence" value="ECO:0007669"/>
    <property type="project" value="TreeGrafter"/>
</dbReference>
<dbReference type="SUPFAM" id="SSF102735">
    <property type="entry name" value="Trigger factor ribosome-binding domain"/>
    <property type="match status" value="1"/>
</dbReference>
<dbReference type="InterPro" id="IPR037041">
    <property type="entry name" value="Trigger_fac_C_sf"/>
</dbReference>
<evidence type="ECO:0000256" key="2">
    <source>
        <dbReference type="ARBA" id="ARBA00004496"/>
    </source>
</evidence>
<dbReference type="GO" id="GO:0051083">
    <property type="term" value="P:'de novo' cotranslational protein folding"/>
    <property type="evidence" value="ECO:0007669"/>
    <property type="project" value="TreeGrafter"/>
</dbReference>
<evidence type="ECO:0000259" key="12">
    <source>
        <dbReference type="Pfam" id="PF05698"/>
    </source>
</evidence>
<dbReference type="SUPFAM" id="SSF109998">
    <property type="entry name" value="Triger factor/SurA peptide-binding domain-like"/>
    <property type="match status" value="1"/>
</dbReference>
<evidence type="ECO:0000256" key="4">
    <source>
        <dbReference type="ARBA" id="ARBA00013194"/>
    </source>
</evidence>
<protein>
    <recommendedName>
        <fullName evidence="5">Trigger factor</fullName>
        <ecNumber evidence="4">5.2.1.8</ecNumber>
    </recommendedName>
    <alternativeName>
        <fullName evidence="9">PPIase</fullName>
    </alternativeName>
</protein>
<proteinExistence type="inferred from homology"/>
<dbReference type="InterPro" id="IPR008881">
    <property type="entry name" value="Trigger_fac_ribosome-bd_bac"/>
</dbReference>
<dbReference type="PANTHER" id="PTHR30560:SF3">
    <property type="entry name" value="TRIGGER FACTOR-LIKE PROTEIN TIG, CHLOROPLASTIC"/>
    <property type="match status" value="1"/>
</dbReference>
<evidence type="ECO:0000256" key="8">
    <source>
        <dbReference type="ARBA" id="ARBA00023235"/>
    </source>
</evidence>
<evidence type="ECO:0000256" key="3">
    <source>
        <dbReference type="ARBA" id="ARBA00005464"/>
    </source>
</evidence>
<comment type="subcellular location">
    <subcellularLocation>
        <location evidence="2">Cytoplasm</location>
    </subcellularLocation>
</comment>
<evidence type="ECO:0000256" key="10">
    <source>
        <dbReference type="SAM" id="MobiDB-lite"/>
    </source>
</evidence>
<comment type="catalytic activity">
    <reaction evidence="1">
        <text>[protein]-peptidylproline (omega=180) = [protein]-peptidylproline (omega=0)</text>
        <dbReference type="Rhea" id="RHEA:16237"/>
        <dbReference type="Rhea" id="RHEA-COMP:10747"/>
        <dbReference type="Rhea" id="RHEA-COMP:10748"/>
        <dbReference type="ChEBI" id="CHEBI:83833"/>
        <dbReference type="ChEBI" id="CHEBI:83834"/>
        <dbReference type="EC" id="5.2.1.8"/>
    </reaction>
</comment>
<evidence type="ECO:0000313" key="14">
    <source>
        <dbReference type="Proteomes" id="UP000231252"/>
    </source>
</evidence>
<feature type="domain" description="Trigger factor ribosome-binding bacterial" evidence="11">
    <location>
        <begin position="1"/>
        <end position="124"/>
    </location>
</feature>
<dbReference type="InterPro" id="IPR008880">
    <property type="entry name" value="Trigger_fac_C"/>
</dbReference>
<reference evidence="14" key="1">
    <citation type="submission" date="2017-09" db="EMBL/GenBank/DDBJ databases">
        <title>Depth-based differentiation of microbial function through sediment-hosted aquifers and enrichment of novel symbionts in the deep terrestrial subsurface.</title>
        <authorList>
            <person name="Probst A.J."/>
            <person name="Ladd B."/>
            <person name="Jarett J.K."/>
            <person name="Geller-Mcgrath D.E."/>
            <person name="Sieber C.M.K."/>
            <person name="Emerson J.B."/>
            <person name="Anantharaman K."/>
            <person name="Thomas B.C."/>
            <person name="Malmstrom R."/>
            <person name="Stieglmeier M."/>
            <person name="Klingl A."/>
            <person name="Woyke T."/>
            <person name="Ryan C.M."/>
            <person name="Banfield J.F."/>
        </authorList>
    </citation>
    <scope>NUCLEOTIDE SEQUENCE [LARGE SCALE GENOMIC DNA]</scope>
</reference>
<dbReference type="Gene3D" id="3.30.70.1050">
    <property type="entry name" value="Trigger factor ribosome-binding domain"/>
    <property type="match status" value="1"/>
</dbReference>
<keyword evidence="8" id="KW-0413">Isomerase</keyword>
<evidence type="ECO:0000256" key="9">
    <source>
        <dbReference type="ARBA" id="ARBA00029986"/>
    </source>
</evidence>
<dbReference type="GO" id="GO:0003755">
    <property type="term" value="F:peptidyl-prolyl cis-trans isomerase activity"/>
    <property type="evidence" value="ECO:0007669"/>
    <property type="project" value="UniProtKB-KW"/>
</dbReference>
<dbReference type="GO" id="GO:0005737">
    <property type="term" value="C:cytoplasm"/>
    <property type="evidence" value="ECO:0007669"/>
    <property type="project" value="UniProtKB-SubCell"/>
</dbReference>
<dbReference type="Pfam" id="PF05698">
    <property type="entry name" value="Trigger_C"/>
    <property type="match status" value="1"/>
</dbReference>
<evidence type="ECO:0000259" key="11">
    <source>
        <dbReference type="Pfam" id="PF05697"/>
    </source>
</evidence>
<dbReference type="InterPro" id="IPR005215">
    <property type="entry name" value="Trig_fac"/>
</dbReference>
<evidence type="ECO:0000256" key="7">
    <source>
        <dbReference type="ARBA" id="ARBA00023186"/>
    </source>
</evidence>
<evidence type="ECO:0000256" key="1">
    <source>
        <dbReference type="ARBA" id="ARBA00000971"/>
    </source>
</evidence>
<gene>
    <name evidence="13" type="ORF">COT50_00835</name>
</gene>
<dbReference type="InterPro" id="IPR036611">
    <property type="entry name" value="Trigger_fac_ribosome-bd_sf"/>
</dbReference>
<dbReference type="Gene3D" id="1.10.3120.10">
    <property type="entry name" value="Trigger factor, C-terminal domain"/>
    <property type="match status" value="1"/>
</dbReference>
<dbReference type="Pfam" id="PF05697">
    <property type="entry name" value="Trigger_N"/>
    <property type="match status" value="1"/>
</dbReference>
<evidence type="ECO:0000256" key="6">
    <source>
        <dbReference type="ARBA" id="ARBA00023110"/>
    </source>
</evidence>
<dbReference type="EC" id="5.2.1.8" evidence="4"/>
<accession>A0A2H0XCJ3</accession>